<evidence type="ECO:0000313" key="1">
    <source>
        <dbReference type="EMBL" id="KAI2385832.1"/>
    </source>
</evidence>
<name>A0ACB8UV37_9EURO</name>
<protein>
    <submittedName>
        <fullName evidence="1">Uncharacterized protein</fullName>
    </submittedName>
</protein>
<reference evidence="1" key="1">
    <citation type="journal article" date="2022" name="bioRxiv">
        <title>Population genetic analysis of Ophidiomyces ophidiicola, the causative agent of snake fungal disease, indicates recent introductions to the USA.</title>
        <authorList>
            <person name="Ladner J.T."/>
            <person name="Palmer J.M."/>
            <person name="Ettinger C.L."/>
            <person name="Stajich J.E."/>
            <person name="Farrell T.M."/>
            <person name="Glorioso B.M."/>
            <person name="Lawson B."/>
            <person name="Price S.J."/>
            <person name="Stengle A.G."/>
            <person name="Grear D.A."/>
            <person name="Lorch J.M."/>
        </authorList>
    </citation>
    <scope>NUCLEOTIDE SEQUENCE</scope>
    <source>
        <strain evidence="1">NWHC 24266-5</strain>
    </source>
</reference>
<gene>
    <name evidence="1" type="ORF">LOY88_003921</name>
</gene>
<dbReference type="EMBL" id="JALBCA010000054">
    <property type="protein sequence ID" value="KAI2385832.1"/>
    <property type="molecule type" value="Genomic_DNA"/>
</dbReference>
<organism evidence="1">
    <name type="scientific">Ophidiomyces ophidiicola</name>
    <dbReference type="NCBI Taxonomy" id="1387563"/>
    <lineage>
        <taxon>Eukaryota</taxon>
        <taxon>Fungi</taxon>
        <taxon>Dikarya</taxon>
        <taxon>Ascomycota</taxon>
        <taxon>Pezizomycotina</taxon>
        <taxon>Eurotiomycetes</taxon>
        <taxon>Eurotiomycetidae</taxon>
        <taxon>Onygenales</taxon>
        <taxon>Onygenaceae</taxon>
        <taxon>Ophidiomyces</taxon>
    </lineage>
</organism>
<accession>A0ACB8UV37</accession>
<comment type="caution">
    <text evidence="1">The sequence shown here is derived from an EMBL/GenBank/DDBJ whole genome shotgun (WGS) entry which is preliminary data.</text>
</comment>
<sequence length="585" mass="64385">MKFLIPIAVLAIGANALYVNSGAPESSERLVLRAANFSTCRTELTDGFEFPHLIMPVSSAAPDTVFGRSFDGEVSDTVSSLFNFDIPPGGNLKACSLIFHFPSTQKQPPQYYTFRGDGRVRFGKLEAPATLSTSFKNTPRMREDYGVFKLQPGHTYTIANFECPMGEKIGFQMSNSGSTTLKYFQNYGGAPFGLFITRCTGHALVIAFFILDRIEPFHQNFSLRNIAIQYPFAQHERIPMYTALAITGGAPLLVIALYTIVIDGLFSHSKRTDPATGRVKLMGRYPLKNRLWELNCGVLGLLLSQAAAFVITTALKNAVGKPRPDFIDRCRPRAGSEDGPVFGLSRSIICTQTNPAIIKDGFRSWPSAAFAGLFYLSLYLAGKLHVMDSRGEVWKTFVVTTPALGAALVSATRVMDSRHHGIDIVSGSVLGVVCAWLAYRQYFPPISEAWRKGRAYPMRTWGAIPEPPVYRETRRVDMEDDDEAKPMAHDEEYQGVSSKGYSAQHQQTEVAGPGSNPFQPPRAYERGAQGQGQGNYSSSSGETPGYEMQSGYRGRHQASESQERLGTGRPADTSYHPPSQQMAAR</sequence>
<proteinExistence type="predicted"/>